<comment type="caution">
    <text evidence="1">The sequence shown here is derived from an EMBL/GenBank/DDBJ whole genome shotgun (WGS) entry which is preliminary data.</text>
</comment>
<name>A0A9D4CIC8_DREPO</name>
<protein>
    <submittedName>
        <fullName evidence="1">Uncharacterized protein</fullName>
    </submittedName>
</protein>
<dbReference type="AlphaFoldDB" id="A0A9D4CIC8"/>
<organism evidence="1 2">
    <name type="scientific">Dreissena polymorpha</name>
    <name type="common">Zebra mussel</name>
    <name type="synonym">Mytilus polymorpha</name>
    <dbReference type="NCBI Taxonomy" id="45954"/>
    <lineage>
        <taxon>Eukaryota</taxon>
        <taxon>Metazoa</taxon>
        <taxon>Spiralia</taxon>
        <taxon>Lophotrochozoa</taxon>
        <taxon>Mollusca</taxon>
        <taxon>Bivalvia</taxon>
        <taxon>Autobranchia</taxon>
        <taxon>Heteroconchia</taxon>
        <taxon>Euheterodonta</taxon>
        <taxon>Imparidentia</taxon>
        <taxon>Neoheterodontei</taxon>
        <taxon>Myida</taxon>
        <taxon>Dreissenoidea</taxon>
        <taxon>Dreissenidae</taxon>
        <taxon>Dreissena</taxon>
    </lineage>
</organism>
<proteinExistence type="predicted"/>
<dbReference type="EMBL" id="JAIWYP010000012">
    <property type="protein sequence ID" value="KAH3725236.1"/>
    <property type="molecule type" value="Genomic_DNA"/>
</dbReference>
<sequence>MGTVVPDPPPPRIKIRNDPWPFGIFYYRRRSSKDHRSDDITAYTRTDPVATCTQHGAHADCPGHSRQG</sequence>
<accession>A0A9D4CIC8</accession>
<dbReference type="Proteomes" id="UP000828390">
    <property type="component" value="Unassembled WGS sequence"/>
</dbReference>
<keyword evidence="2" id="KW-1185">Reference proteome</keyword>
<reference evidence="1" key="2">
    <citation type="submission" date="2020-11" db="EMBL/GenBank/DDBJ databases">
        <authorList>
            <person name="McCartney M.A."/>
            <person name="Auch B."/>
            <person name="Kono T."/>
            <person name="Mallez S."/>
            <person name="Becker A."/>
            <person name="Gohl D.M."/>
            <person name="Silverstein K.A.T."/>
            <person name="Koren S."/>
            <person name="Bechman K.B."/>
            <person name="Herman A."/>
            <person name="Abrahante J.E."/>
            <person name="Garbe J."/>
        </authorList>
    </citation>
    <scope>NUCLEOTIDE SEQUENCE</scope>
    <source>
        <strain evidence="1">Duluth1</strain>
        <tissue evidence="1">Whole animal</tissue>
    </source>
</reference>
<evidence type="ECO:0000313" key="2">
    <source>
        <dbReference type="Proteomes" id="UP000828390"/>
    </source>
</evidence>
<evidence type="ECO:0000313" key="1">
    <source>
        <dbReference type="EMBL" id="KAH3725236.1"/>
    </source>
</evidence>
<reference evidence="1" key="1">
    <citation type="journal article" date="2019" name="bioRxiv">
        <title>The Genome of the Zebra Mussel, Dreissena polymorpha: A Resource for Invasive Species Research.</title>
        <authorList>
            <person name="McCartney M.A."/>
            <person name="Auch B."/>
            <person name="Kono T."/>
            <person name="Mallez S."/>
            <person name="Zhang Y."/>
            <person name="Obille A."/>
            <person name="Becker A."/>
            <person name="Abrahante J.E."/>
            <person name="Garbe J."/>
            <person name="Badalamenti J.P."/>
            <person name="Herman A."/>
            <person name="Mangelson H."/>
            <person name="Liachko I."/>
            <person name="Sullivan S."/>
            <person name="Sone E.D."/>
            <person name="Koren S."/>
            <person name="Silverstein K.A.T."/>
            <person name="Beckman K.B."/>
            <person name="Gohl D.M."/>
        </authorList>
    </citation>
    <scope>NUCLEOTIDE SEQUENCE</scope>
    <source>
        <strain evidence="1">Duluth1</strain>
        <tissue evidence="1">Whole animal</tissue>
    </source>
</reference>
<gene>
    <name evidence="1" type="ORF">DPMN_051071</name>
</gene>